<evidence type="ECO:0000256" key="3">
    <source>
        <dbReference type="ARBA" id="ARBA00022448"/>
    </source>
</evidence>
<dbReference type="Gene3D" id="1.20.1080.10">
    <property type="entry name" value="Glycerol uptake facilitator protein"/>
    <property type="match status" value="1"/>
</dbReference>
<sequence>MVEPLTRIVEPILPEERFRQKFQIRDKTLRNALGEFFATGMLLFIGIGIVMQLILSHEKLNTWIQINVGWGFAIAFCVYTICKLSGGHLNPAISFAFYTLGKLPLKDCVIYCFAQTVGAFVGTAGAYGIYYDQFQKYTGGERIIAGPSGTGGCFCSFPEPHVSNTIAFFDQVTSSSTHSCDFYHSYDFAQVAGTALLMFFVCVVIDKRAAIPAPAHPFLIGCVIMMIGQCD</sequence>
<organism evidence="10 11">
    <name type="scientific">Cylicostephanus goldi</name>
    <name type="common">Nematode worm</name>
    <dbReference type="NCBI Taxonomy" id="71465"/>
    <lineage>
        <taxon>Eukaryota</taxon>
        <taxon>Metazoa</taxon>
        <taxon>Ecdysozoa</taxon>
        <taxon>Nematoda</taxon>
        <taxon>Chromadorea</taxon>
        <taxon>Rhabditida</taxon>
        <taxon>Rhabditina</taxon>
        <taxon>Rhabditomorpha</taxon>
        <taxon>Strongyloidea</taxon>
        <taxon>Strongylidae</taxon>
        <taxon>Cylicostephanus</taxon>
    </lineage>
</organism>
<evidence type="ECO:0000256" key="7">
    <source>
        <dbReference type="ARBA" id="ARBA00045280"/>
    </source>
</evidence>
<keyword evidence="4 8" id="KW-0812">Transmembrane</keyword>
<comment type="similarity">
    <text evidence="2 8">Belongs to the MIP/aquaporin (TC 1.A.8) family.</text>
</comment>
<dbReference type="AlphaFoldDB" id="A0A3P6SCR6"/>
<evidence type="ECO:0008006" key="12">
    <source>
        <dbReference type="Google" id="ProtNLM"/>
    </source>
</evidence>
<dbReference type="PANTHER" id="PTHR43829:SF5">
    <property type="entry name" value="AQUAPORIN-9"/>
    <property type="match status" value="1"/>
</dbReference>
<name>A0A3P6SCR6_CYLGO</name>
<evidence type="ECO:0000313" key="10">
    <source>
        <dbReference type="EMBL" id="VDK51778.1"/>
    </source>
</evidence>
<dbReference type="PROSITE" id="PS00221">
    <property type="entry name" value="MIP"/>
    <property type="match status" value="1"/>
</dbReference>
<keyword evidence="3 8" id="KW-0813">Transport</keyword>
<evidence type="ECO:0000256" key="9">
    <source>
        <dbReference type="SAM" id="Phobius"/>
    </source>
</evidence>
<evidence type="ECO:0000256" key="6">
    <source>
        <dbReference type="ARBA" id="ARBA00023136"/>
    </source>
</evidence>
<dbReference type="Pfam" id="PF00230">
    <property type="entry name" value="MIP"/>
    <property type="match status" value="1"/>
</dbReference>
<feature type="transmembrane region" description="Helical" evidence="9">
    <location>
        <begin position="188"/>
        <end position="205"/>
    </location>
</feature>
<feature type="transmembrane region" description="Helical" evidence="9">
    <location>
        <begin position="108"/>
        <end position="130"/>
    </location>
</feature>
<dbReference type="InterPro" id="IPR050363">
    <property type="entry name" value="MIP/Aquaporin"/>
</dbReference>
<keyword evidence="5 9" id="KW-1133">Transmembrane helix</keyword>
<evidence type="ECO:0000313" key="11">
    <source>
        <dbReference type="Proteomes" id="UP000271889"/>
    </source>
</evidence>
<dbReference type="Proteomes" id="UP000271889">
    <property type="component" value="Unassembled WGS sequence"/>
</dbReference>
<evidence type="ECO:0000256" key="1">
    <source>
        <dbReference type="ARBA" id="ARBA00004141"/>
    </source>
</evidence>
<dbReference type="EMBL" id="UYRV01004671">
    <property type="protein sequence ID" value="VDK51778.1"/>
    <property type="molecule type" value="Genomic_DNA"/>
</dbReference>
<dbReference type="InterPro" id="IPR000425">
    <property type="entry name" value="MIP"/>
</dbReference>
<feature type="transmembrane region" description="Helical" evidence="9">
    <location>
        <begin position="62"/>
        <end position="82"/>
    </location>
</feature>
<evidence type="ECO:0000256" key="5">
    <source>
        <dbReference type="ARBA" id="ARBA00022989"/>
    </source>
</evidence>
<keyword evidence="11" id="KW-1185">Reference proteome</keyword>
<proteinExistence type="inferred from homology"/>
<dbReference type="PRINTS" id="PR00783">
    <property type="entry name" value="MINTRINSICP"/>
</dbReference>
<dbReference type="SUPFAM" id="SSF81338">
    <property type="entry name" value="Aquaporin-like"/>
    <property type="match status" value="1"/>
</dbReference>
<dbReference type="OrthoDB" id="3222at2759"/>
<protein>
    <recommendedName>
        <fullName evidence="12">Aquaporin</fullName>
    </recommendedName>
</protein>
<dbReference type="GO" id="GO:0015250">
    <property type="term" value="F:water channel activity"/>
    <property type="evidence" value="ECO:0007669"/>
    <property type="project" value="TreeGrafter"/>
</dbReference>
<evidence type="ECO:0000256" key="8">
    <source>
        <dbReference type="RuleBase" id="RU000477"/>
    </source>
</evidence>
<feature type="transmembrane region" description="Helical" evidence="9">
    <location>
        <begin position="32"/>
        <end position="56"/>
    </location>
</feature>
<reference evidence="10 11" key="1">
    <citation type="submission" date="2018-11" db="EMBL/GenBank/DDBJ databases">
        <authorList>
            <consortium name="Pathogen Informatics"/>
        </authorList>
    </citation>
    <scope>NUCLEOTIDE SEQUENCE [LARGE SCALE GENOMIC DNA]</scope>
</reference>
<keyword evidence="6 9" id="KW-0472">Membrane</keyword>
<evidence type="ECO:0000256" key="4">
    <source>
        <dbReference type="ARBA" id="ARBA00022692"/>
    </source>
</evidence>
<comment type="function">
    <text evidence="7">Aquaglyceroporin that may modulate the water content and osmolytes during anhydrobiosis.</text>
</comment>
<dbReference type="GO" id="GO:0015254">
    <property type="term" value="F:glycerol channel activity"/>
    <property type="evidence" value="ECO:0007669"/>
    <property type="project" value="TreeGrafter"/>
</dbReference>
<comment type="subcellular location">
    <subcellularLocation>
        <location evidence="1">Membrane</location>
        <topology evidence="1">Multi-pass membrane protein</topology>
    </subcellularLocation>
</comment>
<gene>
    <name evidence="10" type="ORF">CGOC_LOCUS2162</name>
</gene>
<dbReference type="PANTHER" id="PTHR43829">
    <property type="entry name" value="AQUAPORIN OR AQUAGLYCEROPORIN RELATED"/>
    <property type="match status" value="1"/>
</dbReference>
<dbReference type="InterPro" id="IPR022357">
    <property type="entry name" value="MIP_CS"/>
</dbReference>
<accession>A0A3P6SCR6</accession>
<evidence type="ECO:0000256" key="2">
    <source>
        <dbReference type="ARBA" id="ARBA00006175"/>
    </source>
</evidence>
<dbReference type="GO" id="GO:0016323">
    <property type="term" value="C:basolateral plasma membrane"/>
    <property type="evidence" value="ECO:0007669"/>
    <property type="project" value="TreeGrafter"/>
</dbReference>
<dbReference type="InterPro" id="IPR023271">
    <property type="entry name" value="Aquaporin-like"/>
</dbReference>